<gene>
    <name evidence="6" type="ORF">FCN80_23125</name>
</gene>
<dbReference type="Gene3D" id="1.20.1250.20">
    <property type="entry name" value="MFS general substrate transporter like domains"/>
    <property type="match status" value="1"/>
</dbReference>
<comment type="subcellular location">
    <subcellularLocation>
        <location evidence="1">Membrane</location>
    </subcellularLocation>
</comment>
<evidence type="ECO:0000256" key="3">
    <source>
        <dbReference type="ARBA" id="ARBA00022989"/>
    </source>
</evidence>
<evidence type="ECO:0000256" key="5">
    <source>
        <dbReference type="SAM" id="Phobius"/>
    </source>
</evidence>
<comment type="caution">
    <text evidence="6">The sequence shown here is derived from an EMBL/GenBank/DDBJ whole genome shotgun (WGS) entry which is preliminary data.</text>
</comment>
<proteinExistence type="predicted"/>
<dbReference type="InterPro" id="IPR036259">
    <property type="entry name" value="MFS_trans_sf"/>
</dbReference>
<evidence type="ECO:0000256" key="2">
    <source>
        <dbReference type="ARBA" id="ARBA00022692"/>
    </source>
</evidence>
<organism evidence="6 7">
    <name type="scientific">Martelella alba</name>
    <dbReference type="NCBI Taxonomy" id="2590451"/>
    <lineage>
        <taxon>Bacteria</taxon>
        <taxon>Pseudomonadati</taxon>
        <taxon>Pseudomonadota</taxon>
        <taxon>Alphaproteobacteria</taxon>
        <taxon>Hyphomicrobiales</taxon>
        <taxon>Aurantimonadaceae</taxon>
        <taxon>Martelella</taxon>
    </lineage>
</organism>
<dbReference type="Proteomes" id="UP000305202">
    <property type="component" value="Unassembled WGS sequence"/>
</dbReference>
<name>A0ABY2SE78_9HYPH</name>
<keyword evidence="7" id="KW-1185">Reference proteome</keyword>
<evidence type="ECO:0000256" key="1">
    <source>
        <dbReference type="ARBA" id="ARBA00004370"/>
    </source>
</evidence>
<dbReference type="EMBL" id="SZPQ01000054">
    <property type="protein sequence ID" value="TKI03020.1"/>
    <property type="molecule type" value="Genomic_DNA"/>
</dbReference>
<evidence type="ECO:0000313" key="6">
    <source>
        <dbReference type="EMBL" id="TKI03020.1"/>
    </source>
</evidence>
<reference evidence="6 7" key="1">
    <citation type="submission" date="2019-04" db="EMBL/GenBank/DDBJ databases">
        <authorList>
            <person name="Li M."/>
            <person name="Gao C."/>
        </authorList>
    </citation>
    <scope>NUCLEOTIDE SEQUENCE [LARGE SCALE GENOMIC DNA]</scope>
    <source>
        <strain evidence="6 7">BGMRC 2031</strain>
    </source>
</reference>
<evidence type="ECO:0000313" key="7">
    <source>
        <dbReference type="Proteomes" id="UP000305202"/>
    </source>
</evidence>
<sequence>MYPPQSLIWNISNQRSEIANTVLSRVYFILVQEEVCLPFIAPIPVTSTSTITLGNVFRAHLLHYGMIVFNTIAVLQQVTDTAIEMYYATIISQTSNMSKDNFLYKTIFIGLLDVIVAFVGMNLSDR</sequence>
<keyword evidence="4 5" id="KW-0472">Membrane</keyword>
<evidence type="ECO:0000256" key="4">
    <source>
        <dbReference type="ARBA" id="ARBA00023136"/>
    </source>
</evidence>
<feature type="transmembrane region" description="Helical" evidence="5">
    <location>
        <begin position="102"/>
        <end position="123"/>
    </location>
</feature>
<keyword evidence="3 5" id="KW-1133">Transmembrane helix</keyword>
<dbReference type="Pfam" id="PF00083">
    <property type="entry name" value="Sugar_tr"/>
    <property type="match status" value="1"/>
</dbReference>
<accession>A0ABY2SE78</accession>
<keyword evidence="2 5" id="KW-0812">Transmembrane</keyword>
<dbReference type="InterPro" id="IPR005828">
    <property type="entry name" value="MFS_sugar_transport-like"/>
</dbReference>
<protein>
    <submittedName>
        <fullName evidence="6">Sugar porter family MFS transporter</fullName>
    </submittedName>
</protein>